<dbReference type="OrthoDB" id="5954640at2759"/>
<evidence type="ECO:0000313" key="7">
    <source>
        <dbReference type="EnsemblMetazoa" id="CLYHEMP002611.1"/>
    </source>
</evidence>
<dbReference type="Proteomes" id="UP000594262">
    <property type="component" value="Unplaced"/>
</dbReference>
<evidence type="ECO:0000259" key="6">
    <source>
        <dbReference type="Pfam" id="PF02234"/>
    </source>
</evidence>
<reference evidence="7" key="1">
    <citation type="submission" date="2021-01" db="UniProtKB">
        <authorList>
            <consortium name="EnsemblMetazoa"/>
        </authorList>
    </citation>
    <scope>IDENTIFICATION</scope>
</reference>
<keyword evidence="4" id="KW-0539">Nucleus</keyword>
<comment type="subcellular location">
    <subcellularLocation>
        <location evidence="1">Nucleus</location>
    </subcellularLocation>
</comment>
<evidence type="ECO:0000313" key="8">
    <source>
        <dbReference type="Proteomes" id="UP000594262"/>
    </source>
</evidence>
<keyword evidence="5" id="KW-0131">Cell cycle</keyword>
<sequence length="175" mass="20349">MLEMAVKSDYNLRNRRAKRRLWPIQPKDQEDTRRDIQKQYKKTQKEFTEKYNFDFETTKPLEGKYKWVPALESPIASPSCLMITDSEETCCSLSLSENNELQFSHVHNTKSTKNKPLHKNQSCTKGKVLKVKNKVNKRSVSNKPPASTFNNRKLQRSSFTYSLRNKTSTSAILVS</sequence>
<dbReference type="Gene3D" id="4.10.365.10">
    <property type="entry name" value="p27"/>
    <property type="match status" value="1"/>
</dbReference>
<evidence type="ECO:0000256" key="1">
    <source>
        <dbReference type="ARBA" id="ARBA00004123"/>
    </source>
</evidence>
<dbReference type="GO" id="GO:0005634">
    <property type="term" value="C:nucleus"/>
    <property type="evidence" value="ECO:0007669"/>
    <property type="project" value="UniProtKB-SubCell"/>
</dbReference>
<evidence type="ECO:0000256" key="3">
    <source>
        <dbReference type="ARBA" id="ARBA00023013"/>
    </source>
</evidence>
<dbReference type="GO" id="GO:0004861">
    <property type="term" value="F:cyclin-dependent protein serine/threonine kinase inhibitor activity"/>
    <property type="evidence" value="ECO:0007669"/>
    <property type="project" value="InterPro"/>
</dbReference>
<dbReference type="PANTHER" id="PTHR10265">
    <property type="entry name" value="CYCLIN-DEPENDENT KINASE INHIBITOR 1"/>
    <property type="match status" value="1"/>
</dbReference>
<comment type="similarity">
    <text evidence="2">Belongs to the CDI family.</text>
</comment>
<accession>A0A7M5V321</accession>
<keyword evidence="3" id="KW-0649">Protein kinase inhibitor</keyword>
<protein>
    <recommendedName>
        <fullName evidence="6">Cyclin-dependent kinase inhibitor domain-containing protein</fullName>
    </recommendedName>
</protein>
<dbReference type="EnsemblMetazoa" id="CLYHEMT002611.1">
    <property type="protein sequence ID" value="CLYHEMP002611.1"/>
    <property type="gene ID" value="CLYHEMG002611"/>
</dbReference>
<dbReference type="Pfam" id="PF02234">
    <property type="entry name" value="CDI"/>
    <property type="match status" value="1"/>
</dbReference>
<evidence type="ECO:0000256" key="4">
    <source>
        <dbReference type="ARBA" id="ARBA00023242"/>
    </source>
</evidence>
<feature type="domain" description="Cyclin-dependent kinase inhibitor" evidence="6">
    <location>
        <begin position="26"/>
        <end position="69"/>
    </location>
</feature>
<dbReference type="InterPro" id="IPR003175">
    <property type="entry name" value="CDI_dom"/>
</dbReference>
<dbReference type="AlphaFoldDB" id="A0A7M5V321"/>
<proteinExistence type="inferred from homology"/>
<organism evidence="7 8">
    <name type="scientific">Clytia hemisphaerica</name>
    <dbReference type="NCBI Taxonomy" id="252671"/>
    <lineage>
        <taxon>Eukaryota</taxon>
        <taxon>Metazoa</taxon>
        <taxon>Cnidaria</taxon>
        <taxon>Hydrozoa</taxon>
        <taxon>Hydroidolina</taxon>
        <taxon>Leptothecata</taxon>
        <taxon>Obeliida</taxon>
        <taxon>Clytiidae</taxon>
        <taxon>Clytia</taxon>
    </lineage>
</organism>
<dbReference type="PANTHER" id="PTHR10265:SF45">
    <property type="entry name" value="DACAPO"/>
    <property type="match status" value="1"/>
</dbReference>
<dbReference type="InterPro" id="IPR044898">
    <property type="entry name" value="CDI_dom_sf"/>
</dbReference>
<evidence type="ECO:0000256" key="2">
    <source>
        <dbReference type="ARBA" id="ARBA00006726"/>
    </source>
</evidence>
<keyword evidence="8" id="KW-1185">Reference proteome</keyword>
<evidence type="ECO:0000256" key="5">
    <source>
        <dbReference type="ARBA" id="ARBA00023306"/>
    </source>
</evidence>
<name>A0A7M5V321_9CNID</name>
<dbReference type="GO" id="GO:0051726">
    <property type="term" value="P:regulation of cell cycle"/>
    <property type="evidence" value="ECO:0007669"/>
    <property type="project" value="InterPro"/>
</dbReference>